<dbReference type="EMBL" id="CP002353">
    <property type="protein sequence ID" value="ADV63456.1"/>
    <property type="molecule type" value="Genomic_DNA"/>
</dbReference>
<dbReference type="eggNOG" id="COG0360">
    <property type="taxonomic scope" value="Bacteria"/>
</dbReference>
<reference evidence="8 9" key="2">
    <citation type="journal article" date="2011" name="Stand. Genomic Sci.">
        <title>Complete genome sequence of Isosphaera pallida type strain (IS1B).</title>
        <authorList>
            <consortium name="US DOE Joint Genome Institute (JGI-PGF)"/>
            <person name="Goker M."/>
            <person name="Cleland D."/>
            <person name="Saunders E."/>
            <person name="Lapidus A."/>
            <person name="Nolan M."/>
            <person name="Lucas S."/>
            <person name="Hammon N."/>
            <person name="Deshpande S."/>
            <person name="Cheng J.F."/>
            <person name="Tapia R."/>
            <person name="Han C."/>
            <person name="Goodwin L."/>
            <person name="Pitluck S."/>
            <person name="Liolios K."/>
            <person name="Pagani I."/>
            <person name="Ivanova N."/>
            <person name="Mavromatis K."/>
            <person name="Pati A."/>
            <person name="Chen A."/>
            <person name="Palaniappan K."/>
            <person name="Land M."/>
            <person name="Hauser L."/>
            <person name="Chang Y.J."/>
            <person name="Jeffries C.D."/>
            <person name="Detter J.C."/>
            <person name="Beck B."/>
            <person name="Woyke T."/>
            <person name="Bristow J."/>
            <person name="Eisen J.A."/>
            <person name="Markowitz V."/>
            <person name="Hugenholtz P."/>
            <person name="Kyrpides N.C."/>
            <person name="Klenk H.P."/>
        </authorList>
    </citation>
    <scope>NUCLEOTIDE SEQUENCE [LARGE SCALE GENOMIC DNA]</scope>
    <source>
        <strain evidence="9">ATCC 43644 / DSM 9630 / IS1B</strain>
    </source>
</reference>
<reference key="1">
    <citation type="submission" date="2010-11" db="EMBL/GenBank/DDBJ databases">
        <title>The complete sequence of chromosome of Isophaera pallida ATCC 43644.</title>
        <authorList>
            <consortium name="US DOE Joint Genome Institute (JGI-PGF)"/>
            <person name="Lucas S."/>
            <person name="Copeland A."/>
            <person name="Lapidus A."/>
            <person name="Bruce D."/>
            <person name="Goodwin L."/>
            <person name="Pitluck S."/>
            <person name="Kyrpides N."/>
            <person name="Mavromatis K."/>
            <person name="Pagani I."/>
            <person name="Ivanova N."/>
            <person name="Saunders E."/>
            <person name="Brettin T."/>
            <person name="Detter J.C."/>
            <person name="Han C."/>
            <person name="Tapia R."/>
            <person name="Land M."/>
            <person name="Hauser L."/>
            <person name="Markowitz V."/>
            <person name="Cheng J.-F."/>
            <person name="Hugenholtz P."/>
            <person name="Woyke T."/>
            <person name="Wu D."/>
            <person name="Eisen J.A."/>
        </authorList>
    </citation>
    <scope>NUCLEOTIDE SEQUENCE</scope>
    <source>
        <strain>ATCC 43644</strain>
    </source>
</reference>
<dbReference type="CDD" id="cd00473">
    <property type="entry name" value="bS6"/>
    <property type="match status" value="1"/>
</dbReference>
<evidence type="ECO:0000313" key="8">
    <source>
        <dbReference type="EMBL" id="ADV63456.1"/>
    </source>
</evidence>
<dbReference type="GO" id="GO:0019843">
    <property type="term" value="F:rRNA binding"/>
    <property type="evidence" value="ECO:0007669"/>
    <property type="project" value="UniProtKB-UniRule"/>
</dbReference>
<keyword evidence="9" id="KW-1185">Reference proteome</keyword>
<evidence type="ECO:0000256" key="7">
    <source>
        <dbReference type="SAM" id="MobiDB-lite"/>
    </source>
</evidence>
<dbReference type="FunCoup" id="E8R1N8">
    <property type="interactions" value="467"/>
</dbReference>
<dbReference type="GO" id="GO:0005840">
    <property type="term" value="C:ribosome"/>
    <property type="evidence" value="ECO:0007669"/>
    <property type="project" value="UniProtKB-KW"/>
</dbReference>
<evidence type="ECO:0000256" key="3">
    <source>
        <dbReference type="ARBA" id="ARBA00023274"/>
    </source>
</evidence>
<organism evidence="8 9">
    <name type="scientific">Isosphaera pallida (strain ATCC 43644 / DSM 9630 / IS1B)</name>
    <dbReference type="NCBI Taxonomy" id="575540"/>
    <lineage>
        <taxon>Bacteria</taxon>
        <taxon>Pseudomonadati</taxon>
        <taxon>Planctomycetota</taxon>
        <taxon>Planctomycetia</taxon>
        <taxon>Isosphaerales</taxon>
        <taxon>Isosphaeraceae</taxon>
        <taxon>Isosphaera</taxon>
    </lineage>
</organism>
<comment type="similarity">
    <text evidence="1 6">Belongs to the bacterial ribosomal protein bS6 family.</text>
</comment>
<keyword evidence="3 6" id="KW-0687">Ribonucleoprotein</keyword>
<evidence type="ECO:0000256" key="4">
    <source>
        <dbReference type="ARBA" id="ARBA00035104"/>
    </source>
</evidence>
<feature type="compositionally biased region" description="Polar residues" evidence="7">
    <location>
        <begin position="99"/>
        <end position="108"/>
    </location>
</feature>
<dbReference type="InterPro" id="IPR020814">
    <property type="entry name" value="Ribosomal_S6_plastid/chlpt"/>
</dbReference>
<dbReference type="GO" id="GO:0006412">
    <property type="term" value="P:translation"/>
    <property type="evidence" value="ECO:0007669"/>
    <property type="project" value="UniProtKB-UniRule"/>
</dbReference>
<dbReference type="Pfam" id="PF01250">
    <property type="entry name" value="Ribosomal_S6"/>
    <property type="match status" value="1"/>
</dbReference>
<dbReference type="AlphaFoldDB" id="E8R1N8"/>
<dbReference type="HAMAP" id="MF_00360">
    <property type="entry name" value="Ribosomal_bS6"/>
    <property type="match status" value="1"/>
</dbReference>
<feature type="region of interest" description="Disordered" evidence="7">
    <location>
        <begin position="98"/>
        <end position="134"/>
    </location>
</feature>
<dbReference type="GO" id="GO:0003735">
    <property type="term" value="F:structural constituent of ribosome"/>
    <property type="evidence" value="ECO:0007669"/>
    <property type="project" value="InterPro"/>
</dbReference>
<accession>E8R1N8</accession>
<name>E8R1N8_ISOPI</name>
<evidence type="ECO:0000256" key="6">
    <source>
        <dbReference type="HAMAP-Rule" id="MF_00360"/>
    </source>
</evidence>
<dbReference type="Proteomes" id="UP000008631">
    <property type="component" value="Chromosome"/>
</dbReference>
<keyword evidence="6" id="KW-0694">RNA-binding</keyword>
<evidence type="ECO:0000256" key="5">
    <source>
        <dbReference type="ARBA" id="ARBA00035294"/>
    </source>
</evidence>
<evidence type="ECO:0000256" key="1">
    <source>
        <dbReference type="ARBA" id="ARBA00009512"/>
    </source>
</evidence>
<evidence type="ECO:0000313" key="9">
    <source>
        <dbReference type="Proteomes" id="UP000008631"/>
    </source>
</evidence>
<gene>
    <name evidence="6" type="primary">rpsF</name>
    <name evidence="8" type="ordered locus">Isop_2891</name>
</gene>
<dbReference type="InterPro" id="IPR014717">
    <property type="entry name" value="Transl_elong_EF1B/ribsomal_bS6"/>
</dbReference>
<comment type="function">
    <text evidence="4 6">Binds together with bS18 to 16S ribosomal RNA.</text>
</comment>
<protein>
    <recommendedName>
        <fullName evidence="5 6">Small ribosomal subunit protein bS6</fullName>
    </recommendedName>
</protein>
<dbReference type="InParanoid" id="E8R1N8"/>
<keyword evidence="2 6" id="KW-0689">Ribosomal protein</keyword>
<dbReference type="SUPFAM" id="SSF54995">
    <property type="entry name" value="Ribosomal protein S6"/>
    <property type="match status" value="1"/>
</dbReference>
<keyword evidence="6" id="KW-0699">rRNA-binding</keyword>
<dbReference type="KEGG" id="ipa:Isop_2891"/>
<sequence>MYEGMFLLDSAKASVAWEETVQQVHGILTKHGSEIVASRQWDEKRLAYPVKGHRKGTYLLTFFKADASRLKDISHDCKLNDVILRELILKVHPKLAEASVQQGMSATPTEEEERRSDEEIDERERPRRRSRRDD</sequence>
<dbReference type="GO" id="GO:1990904">
    <property type="term" value="C:ribonucleoprotein complex"/>
    <property type="evidence" value="ECO:0007669"/>
    <property type="project" value="UniProtKB-KW"/>
</dbReference>
<dbReference type="InterPro" id="IPR000529">
    <property type="entry name" value="Ribosomal_bS6"/>
</dbReference>
<dbReference type="InterPro" id="IPR035980">
    <property type="entry name" value="Ribosomal_bS6_sf"/>
</dbReference>
<dbReference type="STRING" id="575540.Isop_2891"/>
<evidence type="ECO:0000256" key="2">
    <source>
        <dbReference type="ARBA" id="ARBA00022980"/>
    </source>
</evidence>
<proteinExistence type="inferred from homology"/>
<dbReference type="HOGENOM" id="CLU_113441_4_1_0"/>
<dbReference type="Gene3D" id="3.30.70.60">
    <property type="match status" value="1"/>
</dbReference>
<feature type="compositionally biased region" description="Basic and acidic residues" evidence="7">
    <location>
        <begin position="112"/>
        <end position="134"/>
    </location>
</feature>
<dbReference type="NCBIfam" id="TIGR00166">
    <property type="entry name" value="S6"/>
    <property type="match status" value="1"/>
</dbReference>